<reference evidence="3" key="2">
    <citation type="submission" date="2025-08" db="UniProtKB">
        <authorList>
            <consortium name="RefSeq"/>
        </authorList>
    </citation>
    <scope>IDENTIFICATION</scope>
    <source>
        <tissue evidence="3">Whole plant</tissue>
    </source>
</reference>
<evidence type="ECO:0000259" key="1">
    <source>
        <dbReference type="Pfam" id="PF10536"/>
    </source>
</evidence>
<proteinExistence type="predicted"/>
<accession>A0A6P4DJC8</accession>
<feature type="domain" description="Aminotransferase-like plant mobile" evidence="1">
    <location>
        <begin position="32"/>
        <end position="129"/>
    </location>
</feature>
<dbReference type="Proteomes" id="UP000515211">
    <property type="component" value="Chromosome 5"/>
</dbReference>
<dbReference type="InterPro" id="IPR019557">
    <property type="entry name" value="AminoTfrase-like_pln_mobile"/>
</dbReference>
<dbReference type="AlphaFoldDB" id="A0A6P4DJC8"/>
<dbReference type="InterPro" id="IPR044824">
    <property type="entry name" value="MAIN-like"/>
</dbReference>
<protein>
    <submittedName>
        <fullName evidence="3">Protein MAIN-LIKE 2-like</fullName>
    </submittedName>
</protein>
<dbReference type="PANTHER" id="PTHR46033:SF8">
    <property type="entry name" value="PROTEIN MAINTENANCE OF MERISTEMS-LIKE"/>
    <property type="match status" value="1"/>
</dbReference>
<sequence length="230" mass="26899">MEAEGSRILQCDHYILLDSYNQIVKGYLRETDFYYVFQIGIVQYQSALVNALIERWHHKTHMFHFSVGEYAVMLEDVAIILDLPTNDLPVTGLTLNNYEALEAECLDQFGVAPRKTECRGSFIKLTWFRGLKDHLVLADDIHIQSWGSTCLAHLYRALCRVTRVNCKEIDGLLTLLLTRAWIRLPFLAPIPGNLRLFPIANRWRNWEHADHPYRFRSLVHFRRALDNLQE</sequence>
<keyword evidence="2" id="KW-1185">Reference proteome</keyword>
<reference evidence="2" key="1">
    <citation type="journal article" date="2016" name="Nat. Genet.">
        <title>The genome sequences of Arachis duranensis and Arachis ipaensis, the diploid ancestors of cultivated peanut.</title>
        <authorList>
            <person name="Bertioli D.J."/>
            <person name="Cannon S.B."/>
            <person name="Froenicke L."/>
            <person name="Huang G."/>
            <person name="Farmer A.D."/>
            <person name="Cannon E.K."/>
            <person name="Liu X."/>
            <person name="Gao D."/>
            <person name="Clevenger J."/>
            <person name="Dash S."/>
            <person name="Ren L."/>
            <person name="Moretzsohn M.C."/>
            <person name="Shirasawa K."/>
            <person name="Huang W."/>
            <person name="Vidigal B."/>
            <person name="Abernathy B."/>
            <person name="Chu Y."/>
            <person name="Niederhuth C.E."/>
            <person name="Umale P."/>
            <person name="Araujo A.C."/>
            <person name="Kozik A."/>
            <person name="Kim K.D."/>
            <person name="Burow M.D."/>
            <person name="Varshney R.K."/>
            <person name="Wang X."/>
            <person name="Zhang X."/>
            <person name="Barkley N."/>
            <person name="Guimaraes P.M."/>
            <person name="Isobe S."/>
            <person name="Guo B."/>
            <person name="Liao B."/>
            <person name="Stalker H.T."/>
            <person name="Schmitz R.J."/>
            <person name="Scheffler B.E."/>
            <person name="Leal-Bertioli S.C."/>
            <person name="Xun X."/>
            <person name="Jackson S.A."/>
            <person name="Michelmore R."/>
            <person name="Ozias-Akins P."/>
        </authorList>
    </citation>
    <scope>NUCLEOTIDE SEQUENCE [LARGE SCALE GENOMIC DNA]</scope>
    <source>
        <strain evidence="2">cv. V14167</strain>
    </source>
</reference>
<feature type="domain" description="Aminotransferase-like plant mobile" evidence="1">
    <location>
        <begin position="141"/>
        <end position="229"/>
    </location>
</feature>
<dbReference type="KEGG" id="adu:107490748"/>
<organism evidence="2 3">
    <name type="scientific">Arachis duranensis</name>
    <name type="common">Wild peanut</name>
    <dbReference type="NCBI Taxonomy" id="130453"/>
    <lineage>
        <taxon>Eukaryota</taxon>
        <taxon>Viridiplantae</taxon>
        <taxon>Streptophyta</taxon>
        <taxon>Embryophyta</taxon>
        <taxon>Tracheophyta</taxon>
        <taxon>Spermatophyta</taxon>
        <taxon>Magnoliopsida</taxon>
        <taxon>eudicotyledons</taxon>
        <taxon>Gunneridae</taxon>
        <taxon>Pentapetalae</taxon>
        <taxon>rosids</taxon>
        <taxon>fabids</taxon>
        <taxon>Fabales</taxon>
        <taxon>Fabaceae</taxon>
        <taxon>Papilionoideae</taxon>
        <taxon>50 kb inversion clade</taxon>
        <taxon>dalbergioids sensu lato</taxon>
        <taxon>Dalbergieae</taxon>
        <taxon>Pterocarpus clade</taxon>
        <taxon>Arachis</taxon>
    </lineage>
</organism>
<dbReference type="GeneID" id="107490748"/>
<gene>
    <name evidence="3" type="primary">LOC107490748</name>
</gene>
<dbReference type="Pfam" id="PF10536">
    <property type="entry name" value="PMD"/>
    <property type="match status" value="2"/>
</dbReference>
<name>A0A6P4DJC8_ARADU</name>
<dbReference type="RefSeq" id="XP_015967038.2">
    <property type="nucleotide sequence ID" value="XM_016111552.2"/>
</dbReference>
<evidence type="ECO:0000313" key="3">
    <source>
        <dbReference type="RefSeq" id="XP_015967038.2"/>
    </source>
</evidence>
<dbReference type="GO" id="GO:0010073">
    <property type="term" value="P:meristem maintenance"/>
    <property type="evidence" value="ECO:0007669"/>
    <property type="project" value="InterPro"/>
</dbReference>
<dbReference type="PANTHER" id="PTHR46033">
    <property type="entry name" value="PROTEIN MAIN-LIKE 2"/>
    <property type="match status" value="1"/>
</dbReference>
<evidence type="ECO:0000313" key="2">
    <source>
        <dbReference type="Proteomes" id="UP000515211"/>
    </source>
</evidence>